<dbReference type="AlphaFoldDB" id="A0AAD5H3V0"/>
<proteinExistence type="predicted"/>
<keyword evidence="3" id="KW-1185">Reference proteome</keyword>
<evidence type="ECO:0000313" key="3">
    <source>
        <dbReference type="Proteomes" id="UP001205105"/>
    </source>
</evidence>
<dbReference type="Proteomes" id="UP001205105">
    <property type="component" value="Unassembled WGS sequence"/>
</dbReference>
<gene>
    <name evidence="2" type="ORF">COHA_006416</name>
</gene>
<evidence type="ECO:0000256" key="1">
    <source>
        <dbReference type="SAM" id="MobiDB-lite"/>
    </source>
</evidence>
<dbReference type="EMBL" id="JADXDR010000092">
    <property type="protein sequence ID" value="KAI7839853.1"/>
    <property type="molecule type" value="Genomic_DNA"/>
</dbReference>
<sequence length="500" mass="55340">MAGDASSADWRELPSELLHRVFAAVFPPPDQPAPLLDLFQQHASLQLTCKAWAAALEHTHYEVSVETCLPPRGSHAWLQRHAAALIFRRPETYEICCMVLGVAMHSSDCGDSGPKDARSIASVRWLSGLSGPPGPHGYWEARPQPPHGAPSAECWSWAADAEYSCLLGYEQLMLLLSYCFQDRQEMQQHDDSMRQSDRRVRPIAELLPIPHMLLSCRRLRTLCLDDSADCRYEADRFDTPAVMAGLTQLKTLALIGWGPPNLYGLPRTLRTLVVRGFGFPALPDDSPPMVRHWHPAEFALPKGLRVESAAVIGFGSGCLQSPQDLEATPEEDLIGLEYAWQLDLPRMWRSCRELLVDAEVLCLDGECMGVPPLTNDARPLLRALCTAMSGAAPLRRLVIASNEYWAWDPTRPATAGAQPDDAATAGGDEAASDSELEEADLEGEWQFRDMELFYAAGLAHLQQAWPTCQPTRCCSAQARPHTQRAQQQPCDTRPAVFMPV</sequence>
<accession>A0AAD5H3V0</accession>
<comment type="caution">
    <text evidence="2">The sequence shown here is derived from an EMBL/GenBank/DDBJ whole genome shotgun (WGS) entry which is preliminary data.</text>
</comment>
<evidence type="ECO:0000313" key="2">
    <source>
        <dbReference type="EMBL" id="KAI7839853.1"/>
    </source>
</evidence>
<protein>
    <submittedName>
        <fullName evidence="2">Uncharacterized protein</fullName>
    </submittedName>
</protein>
<feature type="compositionally biased region" description="Acidic residues" evidence="1">
    <location>
        <begin position="430"/>
        <end position="440"/>
    </location>
</feature>
<reference evidence="2" key="1">
    <citation type="submission" date="2020-11" db="EMBL/GenBank/DDBJ databases">
        <title>Chlorella ohadii genome sequencing and assembly.</title>
        <authorList>
            <person name="Murik O."/>
            <person name="Treves H."/>
            <person name="Kedem I."/>
            <person name="Shotland Y."/>
            <person name="Kaplan A."/>
        </authorList>
    </citation>
    <scope>NUCLEOTIDE SEQUENCE</scope>
    <source>
        <strain evidence="2">1</strain>
    </source>
</reference>
<feature type="compositionally biased region" description="Low complexity" evidence="1">
    <location>
        <begin position="420"/>
        <end position="429"/>
    </location>
</feature>
<organism evidence="2 3">
    <name type="scientific">Chlorella ohadii</name>
    <dbReference type="NCBI Taxonomy" id="2649997"/>
    <lineage>
        <taxon>Eukaryota</taxon>
        <taxon>Viridiplantae</taxon>
        <taxon>Chlorophyta</taxon>
        <taxon>core chlorophytes</taxon>
        <taxon>Trebouxiophyceae</taxon>
        <taxon>Chlorellales</taxon>
        <taxon>Chlorellaceae</taxon>
        <taxon>Chlorella clade</taxon>
        <taxon>Chlorella</taxon>
    </lineage>
</organism>
<feature type="region of interest" description="Disordered" evidence="1">
    <location>
        <begin position="409"/>
        <end position="440"/>
    </location>
</feature>
<name>A0AAD5H3V0_9CHLO</name>